<evidence type="ECO:0000313" key="4">
    <source>
        <dbReference type="Proteomes" id="UP000230066"/>
    </source>
</evidence>
<dbReference type="EMBL" id="JXXN02003296">
    <property type="protein sequence ID" value="THD21740.1"/>
    <property type="molecule type" value="Genomic_DNA"/>
</dbReference>
<feature type="compositionally biased region" description="Basic and acidic residues" evidence="2">
    <location>
        <begin position="555"/>
        <end position="572"/>
    </location>
</feature>
<keyword evidence="1" id="KW-0175">Coiled coil</keyword>
<sequence>MTYLKNLQANPVKRPYLNESNCNNTFVTPMSRSRKRPKKHTADSNLDTYGAVHNRPESSGYNFRSISSDSQDSNSEQKNMQSFSNGFPIWRQRFNKREWRTTTTGPYRSGDRFSNVQTCNRDPMHFLPPGLGDTAEVNRTQLPKFQHLGEYSNRFIRNQTSFQTPSQIMHQSRRIQVVDRRDICRAQADRRHAARLACLLATEAAVENARKRALELREAKLLELRSRTQLRQQQVEARRKALEEAEKERLALLAQRLRRIAMVHPPGQGRFQHPRLGFQTRSLRTSLGLSNTFNVYSAQNDRRPVVAFGSATPRTVCFTSRELRETNYVVNNDSNSSINKNNSNKDGKRNSVPSDQLATSEHLSAVNSYTVSTCDSQPSLRQQNLTCRQNRGNIVSRDRRKRVRSSHSSYSRSPPSLHTDNLKEDNGNAIGTGLISCRTNRTIASAQKKTSASSSYVGPNVAKRVHSARPKDSATSSGHRNHSSKNVVFRSGNVSTTKTKSVDVNKVNSVTKSSVTKTGKTRRGPSPVTKGQHSESRPNHLPAVSTTKRNANRSENQKDESKPVMKSADGRNRVSCHVGNTTVSDTTTDEETYRLKMLQQRRKVRDQITLGNALTTNHGEIMGPSTQIGRSSMKDFVDEVDDDFVKLSDHETRTQTPLHAGDLMSEDPSPTKIQESVQTFEPDSTYEVALRPASPRNDLNISHSESNFLAGSCSQTDQDETLLTHTTAASLQTNLYSRSLNFSPIRITNVLNGQEIAEREARRRRLEDIMARLKPVNANNSPRKETTLSSSTVSNFPNDITEGTTPLVATVPQSDGRPSDPASSMELRDNAHLYARPQSSTSGYYTDPVFSNESVAWPIETDTGTNVLSCDKQENEKQTTTTTSFLSPNSPPNPKRANVVANLLASGRLNVRSRAATILLNLASGRPPTDGLGPQNYSNGTTCEEALVRATSIRREPSIDMREVMPH</sequence>
<feature type="compositionally biased region" description="Polar residues" evidence="2">
    <location>
        <begin position="76"/>
        <end position="85"/>
    </location>
</feature>
<feature type="compositionally biased region" description="Polar residues" evidence="2">
    <location>
        <begin position="375"/>
        <end position="393"/>
    </location>
</feature>
<protein>
    <submittedName>
        <fullName evidence="3">Uncharacterized protein</fullName>
    </submittedName>
</protein>
<dbReference type="AlphaFoldDB" id="A0A4E0RYP2"/>
<evidence type="ECO:0000256" key="2">
    <source>
        <dbReference type="SAM" id="MobiDB-lite"/>
    </source>
</evidence>
<evidence type="ECO:0000256" key="1">
    <source>
        <dbReference type="SAM" id="Coils"/>
    </source>
</evidence>
<feature type="region of interest" description="Disordered" evidence="2">
    <location>
        <begin position="874"/>
        <end position="894"/>
    </location>
</feature>
<comment type="caution">
    <text evidence="3">The sequence shown here is derived from an EMBL/GenBank/DDBJ whole genome shotgun (WGS) entry which is preliminary data.</text>
</comment>
<feature type="region of interest" description="Disordered" evidence="2">
    <location>
        <begin position="1"/>
        <end position="87"/>
    </location>
</feature>
<feature type="region of interest" description="Disordered" evidence="2">
    <location>
        <begin position="778"/>
        <end position="825"/>
    </location>
</feature>
<evidence type="ECO:0000313" key="3">
    <source>
        <dbReference type="EMBL" id="THD21740.1"/>
    </source>
</evidence>
<reference evidence="3" key="1">
    <citation type="submission" date="2019-03" db="EMBL/GenBank/DDBJ databases">
        <title>Improved annotation for the trematode Fasciola hepatica.</title>
        <authorList>
            <person name="Choi Y.-J."/>
            <person name="Martin J."/>
            <person name="Mitreva M."/>
        </authorList>
    </citation>
    <scope>NUCLEOTIDE SEQUENCE [LARGE SCALE GENOMIC DNA]</scope>
</reference>
<feature type="coiled-coil region" evidence="1">
    <location>
        <begin position="199"/>
        <end position="255"/>
    </location>
</feature>
<feature type="region of interest" description="Disordered" evidence="2">
    <location>
        <begin position="375"/>
        <end position="427"/>
    </location>
</feature>
<feature type="compositionally biased region" description="Polar residues" evidence="2">
    <location>
        <begin position="778"/>
        <end position="804"/>
    </location>
</feature>
<feature type="compositionally biased region" description="Low complexity" evidence="2">
    <location>
        <begin position="65"/>
        <end position="74"/>
    </location>
</feature>
<dbReference type="Proteomes" id="UP000230066">
    <property type="component" value="Unassembled WGS sequence"/>
</dbReference>
<gene>
    <name evidence="3" type="ORF">D915_007425</name>
</gene>
<organism evidence="3 4">
    <name type="scientific">Fasciola hepatica</name>
    <name type="common">Liver fluke</name>
    <dbReference type="NCBI Taxonomy" id="6192"/>
    <lineage>
        <taxon>Eukaryota</taxon>
        <taxon>Metazoa</taxon>
        <taxon>Spiralia</taxon>
        <taxon>Lophotrochozoa</taxon>
        <taxon>Platyhelminthes</taxon>
        <taxon>Trematoda</taxon>
        <taxon>Digenea</taxon>
        <taxon>Plagiorchiida</taxon>
        <taxon>Echinostomata</taxon>
        <taxon>Echinostomatoidea</taxon>
        <taxon>Fasciolidae</taxon>
        <taxon>Fasciola</taxon>
    </lineage>
</organism>
<feature type="compositionally biased region" description="Polar residues" evidence="2">
    <location>
        <begin position="18"/>
        <end position="31"/>
    </location>
</feature>
<proteinExistence type="predicted"/>
<feature type="compositionally biased region" description="Low complexity" evidence="2">
    <location>
        <begin position="331"/>
        <end position="342"/>
    </location>
</feature>
<feature type="compositionally biased region" description="Low complexity" evidence="2">
    <location>
        <begin position="446"/>
        <end position="455"/>
    </location>
</feature>
<feature type="compositionally biased region" description="Low complexity" evidence="2">
    <location>
        <begin position="493"/>
        <end position="518"/>
    </location>
</feature>
<feature type="region of interest" description="Disordered" evidence="2">
    <location>
        <begin position="331"/>
        <end position="356"/>
    </location>
</feature>
<feature type="compositionally biased region" description="Low complexity" evidence="2">
    <location>
        <begin position="406"/>
        <end position="416"/>
    </location>
</feature>
<accession>A0A4E0RYP2</accession>
<feature type="region of interest" description="Disordered" evidence="2">
    <location>
        <begin position="446"/>
        <end position="583"/>
    </location>
</feature>
<name>A0A4E0RYP2_FASHE</name>
<keyword evidence="4" id="KW-1185">Reference proteome</keyword>